<dbReference type="Pfam" id="PF06381">
    <property type="entry name" value="Phage_portal_3"/>
    <property type="match status" value="1"/>
</dbReference>
<evidence type="ECO:0000259" key="1">
    <source>
        <dbReference type="Pfam" id="PF06381"/>
    </source>
</evidence>
<protein>
    <submittedName>
        <fullName evidence="2">DUF1073 domain containing portal protein</fullName>
    </submittedName>
</protein>
<sequence length="477" mass="53242">MVNYDTDNASGDALEICGSSTELGRLLECDDIQPGQAAGYQLCKTIYLYHPLGGKLVDQPVNMAMSDKRTVHVADTFSLEQHLRDAFEREWKSLMADKNIKNAARIARVYGVSAIAMLVNGETPEEALDYSTLYNKSVSFNILDPLNTAGSIVLNQDPNADDFQKVEGIRVAGKPYHRSRCQVIQNGDPIYLAYNPASFGFSGRSVYQRALYPLKSFVNTMRTDEMVAVKAGVLVTKIDSGSSIVNKAMQKLGSFKRNLLKMARTGNVLQTGPTDVIESIDLKNLEGPLSAVRKHILENIAASADMPAVLINSETFAQGFGEGTEDAKHVAVFIDSVREWLEPLYDYFVRICQYRAWSPDFYEAMKTRFDFNDDYKASFNKWVNNFEFRWPSTLKEPESERVKVDEIRFKAIIGMVSTLLPQLSSDDENRATLIDWAQQNANANESLFPQPLDLDFDDLVANPPQQAVAPESSEGGF</sequence>
<evidence type="ECO:0000313" key="3">
    <source>
        <dbReference type="Proteomes" id="UP000828384"/>
    </source>
</evidence>
<name>A0AAE8YH45_9CAUD</name>
<dbReference type="EMBL" id="OL396571">
    <property type="protein sequence ID" value="UGC97715.1"/>
    <property type="molecule type" value="Genomic_DNA"/>
</dbReference>
<organism evidence="2 3">
    <name type="scientific">Pantoea phage PdC23</name>
    <dbReference type="NCBI Taxonomy" id="2894356"/>
    <lineage>
        <taxon>Viruses</taxon>
        <taxon>Duplodnaviria</taxon>
        <taxon>Heunggongvirae</taxon>
        <taxon>Uroviricota</taxon>
        <taxon>Caudoviricetes</taxon>
        <taxon>Felixviridae</taxon>
        <taxon>Certevirus</taxon>
        <taxon>Certevirus C23</taxon>
    </lineage>
</organism>
<gene>
    <name evidence="2" type="ORF">pdc_02</name>
</gene>
<evidence type="ECO:0000313" key="2">
    <source>
        <dbReference type="EMBL" id="UGC97715.1"/>
    </source>
</evidence>
<keyword evidence="3" id="KW-1185">Reference proteome</keyword>
<dbReference type="Proteomes" id="UP000828384">
    <property type="component" value="Segment"/>
</dbReference>
<proteinExistence type="predicted"/>
<reference evidence="2" key="1">
    <citation type="journal article" date="2022" name="Curr. Microbiol.">
        <title>Isolation, Characterization, and Comparative Genomic Analysis of vB_Pd_C23, a Novel Bacteriophage of Pantoea dispersa.</title>
        <authorList>
            <person name="Grami E."/>
            <person name="Laadouze I."/>
            <person name="Ben Tiba S."/>
            <person name="Hafiane A."/>
            <person name="Sealey K.S."/>
            <person name="Saidi N."/>
        </authorList>
    </citation>
    <scope>NUCLEOTIDE SEQUENCE</scope>
</reference>
<feature type="domain" description="Anti-CBASS protein Acb1-like N-terminal" evidence="1">
    <location>
        <begin position="45"/>
        <end position="351"/>
    </location>
</feature>
<dbReference type="InterPro" id="IPR024459">
    <property type="entry name" value="Acb1-like_N"/>
</dbReference>
<accession>A0AAE8YH45</accession>